<feature type="compositionally biased region" description="Polar residues" evidence="1">
    <location>
        <begin position="268"/>
        <end position="278"/>
    </location>
</feature>
<feature type="compositionally biased region" description="Polar residues" evidence="1">
    <location>
        <begin position="205"/>
        <end position="225"/>
    </location>
</feature>
<dbReference type="AlphaFoldDB" id="A9VC40"/>
<dbReference type="Proteomes" id="UP000001357">
    <property type="component" value="Unassembled WGS sequence"/>
</dbReference>
<dbReference type="STRING" id="81824.A9VC40"/>
<feature type="compositionally biased region" description="Polar residues" evidence="1">
    <location>
        <begin position="104"/>
        <end position="125"/>
    </location>
</feature>
<dbReference type="EMBL" id="CH991579">
    <property type="protein sequence ID" value="EDQ84956.1"/>
    <property type="molecule type" value="Genomic_DNA"/>
</dbReference>
<feature type="compositionally biased region" description="Low complexity" evidence="1">
    <location>
        <begin position="88"/>
        <end position="103"/>
    </location>
</feature>
<accession>A9VC40</accession>
<dbReference type="RefSeq" id="XP_001750297.1">
    <property type="nucleotide sequence ID" value="XM_001750245.1"/>
</dbReference>
<feature type="compositionally biased region" description="Pro residues" evidence="1">
    <location>
        <begin position="137"/>
        <end position="149"/>
    </location>
</feature>
<name>A9VC40_MONBE</name>
<evidence type="ECO:0000256" key="1">
    <source>
        <dbReference type="SAM" id="MobiDB-lite"/>
    </source>
</evidence>
<feature type="region of interest" description="Disordered" evidence="1">
    <location>
        <begin position="257"/>
        <end position="278"/>
    </location>
</feature>
<dbReference type="KEGG" id="mbr:MONBRDRAFT_39085"/>
<evidence type="ECO:0000313" key="2">
    <source>
        <dbReference type="EMBL" id="EDQ84956.1"/>
    </source>
</evidence>
<feature type="compositionally biased region" description="Pro residues" evidence="1">
    <location>
        <begin position="51"/>
        <end position="60"/>
    </location>
</feature>
<sequence length="517" mass="55349">MAQRNPFRARAPKQPKRARLDFDEPWVRGELGVGVAVVPVSASLSPSSSSSPPPPPPSAPEAPEAAATKTEVKDVVVSGSTEKALQGPAAAVSAAATRVPSVPLTTGDNAPVSSLETSRQSSVPGHNQPRATFVAPASPPPPAASPPGSTPGTPELFGPSQRQFAPPRHSPRRSPRHSPLRRPTERNRPVPVPSGATGPRVTLSARLSSPEQRPAQSRINPHLQNISPVSRQFALHEQRMQALSQRTATVEDVKASKPFGSEHGADNSHANAPSQTQVQGRPRSWLALLFLSTVPPHLMTLALVLLEHGESALADPSTDHLTMSWLSSGLDPRLMNSVQLSSSVDMPNVTHDRDTAVNAVLRRLGGCPTEDASLATALLQASHTYAFPPLDELQSADDKEPAPTSALGSAAVVYGADSIHALGNLLLNRHYLSDSAIKQTIPPRLVADVPFLHAQLQLPTLTYRESAMSGDASKTRRSRKIPATITMQGFFTPMAWLRYETYRSWLVAERRALPFPH</sequence>
<keyword evidence="3" id="KW-1185">Reference proteome</keyword>
<proteinExistence type="predicted"/>
<gene>
    <name evidence="2" type="ORF">MONBRDRAFT_39085</name>
</gene>
<feature type="region of interest" description="Disordered" evidence="1">
    <location>
        <begin position="1"/>
        <end position="24"/>
    </location>
</feature>
<organism evidence="2 3">
    <name type="scientific">Monosiga brevicollis</name>
    <name type="common">Choanoflagellate</name>
    <dbReference type="NCBI Taxonomy" id="81824"/>
    <lineage>
        <taxon>Eukaryota</taxon>
        <taxon>Choanoflagellata</taxon>
        <taxon>Craspedida</taxon>
        <taxon>Salpingoecidae</taxon>
        <taxon>Monosiga</taxon>
    </lineage>
</organism>
<protein>
    <submittedName>
        <fullName evidence="2">Uncharacterized protein</fullName>
    </submittedName>
</protein>
<evidence type="ECO:0000313" key="3">
    <source>
        <dbReference type="Proteomes" id="UP000001357"/>
    </source>
</evidence>
<dbReference type="GeneID" id="5895515"/>
<feature type="compositionally biased region" description="Basic residues" evidence="1">
    <location>
        <begin position="169"/>
        <end position="180"/>
    </location>
</feature>
<dbReference type="InParanoid" id="A9VC40"/>
<reference evidence="2 3" key="1">
    <citation type="journal article" date="2008" name="Nature">
        <title>The genome of the choanoflagellate Monosiga brevicollis and the origin of metazoans.</title>
        <authorList>
            <consortium name="JGI Sequencing"/>
            <person name="King N."/>
            <person name="Westbrook M.J."/>
            <person name="Young S.L."/>
            <person name="Kuo A."/>
            <person name="Abedin M."/>
            <person name="Chapman J."/>
            <person name="Fairclough S."/>
            <person name="Hellsten U."/>
            <person name="Isogai Y."/>
            <person name="Letunic I."/>
            <person name="Marr M."/>
            <person name="Pincus D."/>
            <person name="Putnam N."/>
            <person name="Rokas A."/>
            <person name="Wright K.J."/>
            <person name="Zuzow R."/>
            <person name="Dirks W."/>
            <person name="Good M."/>
            <person name="Goodstein D."/>
            <person name="Lemons D."/>
            <person name="Li W."/>
            <person name="Lyons J.B."/>
            <person name="Morris A."/>
            <person name="Nichols S."/>
            <person name="Richter D.J."/>
            <person name="Salamov A."/>
            <person name="Bork P."/>
            <person name="Lim W.A."/>
            <person name="Manning G."/>
            <person name="Miller W.T."/>
            <person name="McGinnis W."/>
            <person name="Shapiro H."/>
            <person name="Tjian R."/>
            <person name="Grigoriev I.V."/>
            <person name="Rokhsar D."/>
        </authorList>
    </citation>
    <scope>NUCLEOTIDE SEQUENCE [LARGE SCALE GENOMIC DNA]</scope>
    <source>
        <strain evidence="3">MX1 / ATCC 50154</strain>
    </source>
</reference>
<feature type="region of interest" description="Disordered" evidence="1">
    <location>
        <begin position="42"/>
        <end position="225"/>
    </location>
</feature>